<dbReference type="Gene3D" id="3.30.1360.120">
    <property type="entry name" value="Probable tRNA modification gtpase trme, domain 1"/>
    <property type="match status" value="1"/>
</dbReference>
<evidence type="ECO:0000256" key="11">
    <source>
        <dbReference type="PIRSR" id="PIRSR006487-1"/>
    </source>
</evidence>
<dbReference type="GO" id="GO:0005960">
    <property type="term" value="C:glycine cleavage complex"/>
    <property type="evidence" value="ECO:0007669"/>
    <property type="project" value="InterPro"/>
</dbReference>
<feature type="domain" description="GCVT N-terminal" evidence="13">
    <location>
        <begin position="49"/>
        <end position="320"/>
    </location>
</feature>
<evidence type="ECO:0000256" key="8">
    <source>
        <dbReference type="ARBA" id="ARBA00023128"/>
    </source>
</evidence>
<dbReference type="Gene3D" id="3.30.70.1400">
    <property type="entry name" value="Aminomethyltransferase beta-barrel domains"/>
    <property type="match status" value="1"/>
</dbReference>
<dbReference type="OMA" id="MPVQYPA"/>
<dbReference type="Pfam" id="PF01571">
    <property type="entry name" value="GCV_T"/>
    <property type="match status" value="1"/>
</dbReference>
<dbReference type="FunFam" id="2.40.30.110:FF:000002">
    <property type="entry name" value="Aminomethyltransferase"/>
    <property type="match status" value="1"/>
</dbReference>
<dbReference type="GO" id="GO:0008483">
    <property type="term" value="F:transaminase activity"/>
    <property type="evidence" value="ECO:0007669"/>
    <property type="project" value="UniProtKB-KW"/>
</dbReference>
<dbReference type="STRING" id="1230383.A0A1M8AAC8"/>
<evidence type="ECO:0000256" key="6">
    <source>
        <dbReference type="ARBA" id="ARBA00022679"/>
    </source>
</evidence>
<evidence type="ECO:0000256" key="12">
    <source>
        <dbReference type="RuleBase" id="RU003981"/>
    </source>
</evidence>
<dbReference type="VEuPathDB" id="FungiDB:MSYG_3804"/>
<sequence length="429" mass="47061">MFVSTSLKRGSTLRIPAVSALRVHAAMPLASRAALHTSVPRKEEAKTCLYNFHVNHGAKMVPFGGFAMPLTYDGMGQVASHKHVREHAGLFDVGHMVQHMFEGHTALQFLQHITPSSLESLPPFSSTLSVFLSKDGGILDDLIITKHSDTDFYVVTNAGRRHEDLAFLREQLDEWNRRNGDEGEVTHQVLEGRGLLALQGPSSARVMQKHLPHDFDLSKLTFGQSALVPIRLSGQNNADSVMCHLARGGYTGEDGFEISIPREATEEIARALLDDSEVELAGLAARDSLRLEAGMCLYGHDLDESVSPIEGALAWTVGKDRRETGDFLGAERVLKELKEGPPRRRIGLLVSPGSPAREGTKVFAEDGTTEIGRVTSGIPSPTLGQNIAMALVKNGYHKKDTKLLVEVRNKMREATVARMPFVPNKFYRG</sequence>
<keyword evidence="16" id="KW-1185">Reference proteome</keyword>
<keyword evidence="7 12" id="KW-0809">Transit peptide</keyword>
<evidence type="ECO:0000256" key="10">
    <source>
        <dbReference type="ARBA" id="ARBA00047665"/>
    </source>
</evidence>
<dbReference type="PANTHER" id="PTHR43757">
    <property type="entry name" value="AMINOMETHYLTRANSFERASE"/>
    <property type="match status" value="1"/>
</dbReference>
<keyword evidence="8 12" id="KW-0496">Mitochondrion</keyword>
<evidence type="ECO:0000259" key="13">
    <source>
        <dbReference type="Pfam" id="PF01571"/>
    </source>
</evidence>
<dbReference type="InterPro" id="IPR013977">
    <property type="entry name" value="GcvT_C"/>
</dbReference>
<dbReference type="OrthoDB" id="10263536at2759"/>
<dbReference type="NCBIfam" id="TIGR00528">
    <property type="entry name" value="gcvT"/>
    <property type="match status" value="1"/>
</dbReference>
<dbReference type="SUPFAM" id="SSF101790">
    <property type="entry name" value="Aminomethyltransferase beta-barrel domain"/>
    <property type="match status" value="1"/>
</dbReference>
<dbReference type="InterPro" id="IPR027266">
    <property type="entry name" value="TrmE/GcvT-like"/>
</dbReference>
<dbReference type="NCBIfam" id="NF001567">
    <property type="entry name" value="PRK00389.1"/>
    <property type="match status" value="1"/>
</dbReference>
<comment type="similarity">
    <text evidence="2 12">Belongs to the GcvT family.</text>
</comment>
<evidence type="ECO:0000256" key="3">
    <source>
        <dbReference type="ARBA" id="ARBA00011690"/>
    </source>
</evidence>
<evidence type="ECO:0000313" key="16">
    <source>
        <dbReference type="Proteomes" id="UP000186303"/>
    </source>
</evidence>
<comment type="catalytic activity">
    <reaction evidence="10 12">
        <text>N(6)-[(R)-S(8)-aminomethyldihydrolipoyl]-L-lysyl-[protein] + (6S)-5,6,7,8-tetrahydrofolate = N(6)-[(R)-dihydrolipoyl]-L-lysyl-[protein] + (6R)-5,10-methylene-5,6,7,8-tetrahydrofolate + NH4(+)</text>
        <dbReference type="Rhea" id="RHEA:16945"/>
        <dbReference type="Rhea" id="RHEA-COMP:10475"/>
        <dbReference type="Rhea" id="RHEA-COMP:10492"/>
        <dbReference type="ChEBI" id="CHEBI:15636"/>
        <dbReference type="ChEBI" id="CHEBI:28938"/>
        <dbReference type="ChEBI" id="CHEBI:57453"/>
        <dbReference type="ChEBI" id="CHEBI:83100"/>
        <dbReference type="ChEBI" id="CHEBI:83143"/>
        <dbReference type="EC" id="2.1.2.10"/>
    </reaction>
</comment>
<dbReference type="Proteomes" id="UP000186303">
    <property type="component" value="Chromosome 6"/>
</dbReference>
<evidence type="ECO:0000256" key="5">
    <source>
        <dbReference type="ARBA" id="ARBA00022576"/>
    </source>
</evidence>
<dbReference type="GO" id="GO:0005739">
    <property type="term" value="C:mitochondrion"/>
    <property type="evidence" value="ECO:0007669"/>
    <property type="project" value="UniProtKB-SubCell"/>
</dbReference>
<keyword evidence="5 12" id="KW-0032">Aminotransferase</keyword>
<dbReference type="Gene3D" id="4.10.1250.10">
    <property type="entry name" value="Aminomethyltransferase fragment"/>
    <property type="match status" value="1"/>
</dbReference>
<organism evidence="15 16">
    <name type="scientific">Malassezia sympodialis (strain ATCC 42132)</name>
    <name type="common">Atopic eczema-associated yeast</name>
    <dbReference type="NCBI Taxonomy" id="1230383"/>
    <lineage>
        <taxon>Eukaryota</taxon>
        <taxon>Fungi</taxon>
        <taxon>Dikarya</taxon>
        <taxon>Basidiomycota</taxon>
        <taxon>Ustilaginomycotina</taxon>
        <taxon>Malasseziomycetes</taxon>
        <taxon>Malasseziales</taxon>
        <taxon>Malasseziaceae</taxon>
        <taxon>Malassezia</taxon>
    </lineage>
</organism>
<dbReference type="GO" id="GO:0004047">
    <property type="term" value="F:aminomethyltransferase activity"/>
    <property type="evidence" value="ECO:0007669"/>
    <property type="project" value="UniProtKB-EC"/>
</dbReference>
<protein>
    <recommendedName>
        <fullName evidence="4 12">Aminomethyltransferase</fullName>
        <ecNumber evidence="4 12">2.1.2.10</ecNumber>
    </recommendedName>
    <alternativeName>
        <fullName evidence="9 12">Glycine cleavage system T protein</fullName>
    </alternativeName>
</protein>
<keyword evidence="6 12" id="KW-0808">Transferase</keyword>
<evidence type="ECO:0000256" key="2">
    <source>
        <dbReference type="ARBA" id="ARBA00008609"/>
    </source>
</evidence>
<comment type="subunit">
    <text evidence="3 12">The glycine cleavage system is composed of four proteins: P, T, L and H.</text>
</comment>
<dbReference type="InterPro" id="IPR028896">
    <property type="entry name" value="GcvT/YgfZ/DmdA"/>
</dbReference>
<dbReference type="InterPro" id="IPR006222">
    <property type="entry name" value="GCVT_N"/>
</dbReference>
<accession>A0A1M8AAC8</accession>
<proteinExistence type="inferred from homology"/>
<dbReference type="PIRSF" id="PIRSF006487">
    <property type="entry name" value="GcvT"/>
    <property type="match status" value="1"/>
</dbReference>
<dbReference type="Pfam" id="PF08669">
    <property type="entry name" value="GCV_T_C"/>
    <property type="match status" value="1"/>
</dbReference>
<reference evidence="16" key="1">
    <citation type="journal article" date="2017" name="Nucleic Acids Res.">
        <title>Proteogenomics produces comprehensive and highly accurate protein-coding gene annotation in a complete genome assembly of Malassezia sympodialis.</title>
        <authorList>
            <person name="Zhu Y."/>
            <person name="Engstroem P.G."/>
            <person name="Tellgren-Roth C."/>
            <person name="Baudo C.D."/>
            <person name="Kennell J.C."/>
            <person name="Sun S."/>
            <person name="Billmyre R.B."/>
            <person name="Schroeder M.S."/>
            <person name="Andersson A."/>
            <person name="Holm T."/>
            <person name="Sigurgeirsson B."/>
            <person name="Wu G."/>
            <person name="Sankaranarayanan S.R."/>
            <person name="Siddharthan R."/>
            <person name="Sanyal K."/>
            <person name="Lundeberg J."/>
            <person name="Nystedt B."/>
            <person name="Boekhout T."/>
            <person name="Dawson T.L. Jr."/>
            <person name="Heitman J."/>
            <person name="Scheynius A."/>
            <person name="Lehtioe J."/>
        </authorList>
    </citation>
    <scope>NUCLEOTIDE SEQUENCE [LARGE SCALE GENOMIC DNA]</scope>
    <source>
        <strain evidence="16">ATCC 42132</strain>
    </source>
</reference>
<evidence type="ECO:0000256" key="1">
    <source>
        <dbReference type="ARBA" id="ARBA00004173"/>
    </source>
</evidence>
<evidence type="ECO:0000256" key="4">
    <source>
        <dbReference type="ARBA" id="ARBA00012616"/>
    </source>
</evidence>
<dbReference type="GO" id="GO:0006546">
    <property type="term" value="P:glycine catabolic process"/>
    <property type="evidence" value="ECO:0007669"/>
    <property type="project" value="InterPro"/>
</dbReference>
<gene>
    <name evidence="15" type="ORF">MSYG_3804</name>
</gene>
<dbReference type="PANTHER" id="PTHR43757:SF2">
    <property type="entry name" value="AMINOMETHYLTRANSFERASE, MITOCHONDRIAL"/>
    <property type="match status" value="1"/>
</dbReference>
<dbReference type="SUPFAM" id="SSF103025">
    <property type="entry name" value="Folate-binding domain"/>
    <property type="match status" value="1"/>
</dbReference>
<dbReference type="FunFam" id="3.30.70.1400:FF:000001">
    <property type="entry name" value="Aminomethyltransferase"/>
    <property type="match status" value="1"/>
</dbReference>
<evidence type="ECO:0000313" key="15">
    <source>
        <dbReference type="EMBL" id="SHO79455.1"/>
    </source>
</evidence>
<dbReference type="FunFam" id="4.10.1250.10:FF:000002">
    <property type="entry name" value="Aminomethyltransferase"/>
    <property type="match status" value="1"/>
</dbReference>
<dbReference type="AlphaFoldDB" id="A0A1M8AAC8"/>
<feature type="domain" description="Aminomethyltransferase C-terminal" evidence="14">
    <location>
        <begin position="343"/>
        <end position="422"/>
    </location>
</feature>
<dbReference type="InterPro" id="IPR006223">
    <property type="entry name" value="GcvT"/>
</dbReference>
<dbReference type="EC" id="2.1.2.10" evidence="4 12"/>
<evidence type="ECO:0000256" key="7">
    <source>
        <dbReference type="ARBA" id="ARBA00022946"/>
    </source>
</evidence>
<feature type="binding site" evidence="11">
    <location>
        <position position="257"/>
    </location>
    <ligand>
        <name>substrate</name>
    </ligand>
</feature>
<dbReference type="InterPro" id="IPR029043">
    <property type="entry name" value="GcvT/YgfZ_C"/>
</dbReference>
<name>A0A1M8AAC8_MALS4</name>
<evidence type="ECO:0000256" key="9">
    <source>
        <dbReference type="ARBA" id="ARBA00031395"/>
    </source>
</evidence>
<dbReference type="EMBL" id="LT671826">
    <property type="protein sequence ID" value="SHO79455.1"/>
    <property type="molecule type" value="Genomic_DNA"/>
</dbReference>
<comment type="subcellular location">
    <subcellularLocation>
        <location evidence="1 12">Mitochondrion</location>
    </subcellularLocation>
</comment>
<comment type="function">
    <text evidence="12">The glycine cleavage system catalyzes the degradation of glycine.</text>
</comment>
<dbReference type="Gene3D" id="2.40.30.110">
    <property type="entry name" value="Aminomethyltransferase beta-barrel domains"/>
    <property type="match status" value="1"/>
</dbReference>
<evidence type="ECO:0000259" key="14">
    <source>
        <dbReference type="Pfam" id="PF08669"/>
    </source>
</evidence>